<proteinExistence type="inferred from homology"/>
<keyword evidence="3 5" id="KW-1133">Transmembrane helix</keyword>
<comment type="caution">
    <text evidence="5">Lacks conserved residue(s) required for the propagation of feature annotation.</text>
</comment>
<sequence>MPTLIVLAVLLFAITIFANVWTEVKWFDQLDAVRVFWTQWGWAIALGVLGTLLVGLVVYLNLRLALPKGDIEDSSSGTARYRQQVEQHRWLVRLVVPLVVGLIFGAPLAGEWRTYVMWLYRTSFGEVDPEFGQDVSFYVFSLPVLQSLLSLATTLIVLALIAAIAMHYLYGGISQDNGKLTLTRRARIHFGVLGALASVVVAGFFWLSRYNMLLADNDKFSGASFTDINASLPGRTVLAIVALLVGILFVLAAVKGLWKLAGTGIAVGLVTMLVVSWAYPALVQNFQVTPNAVEKESPYIQRNIDATLDAYGLDDVETTTYSARTDAEAGQLQEDAQATAQIRLLDPTIVSPTFNQLQQNRQYYQFADQLAVDRYNIDDSERDTVIAVRELNLTGLDDSQRTWVNDHTVYTHGFGVAAAYGNTSTTRGAPQFFQKGIPSTGELGNYEPRVYFGQNVPEYSIVGAPDNVDPWEIDYPDDDAENGVVYSTYLGDGGPAISNMFEKLMFSIKFRSTDMFFSDRVTSESQILYTRDPQERVSKVAPYLTLDSKAYPAVVDMDNNEETPKRLVWIVDAYTTSNNYPYSARASLESATSDSMTSSSDAFGQPEEVNYIRNSVKAVVDAYDGSVTLYQWDEEDPVLKAWSKIFPDMLTPVDDMTGDLMSHVRYPEDMFKVQRTLMTQYHVTDAASFYSGGDFWNVPNEPTEGDTANPQQQPPYYLTLQMPEQDSAEFSLSTAFIPGGTTKRNVMTGFMAADANAGNEAGKVRDGYGKLRVLELPRDLTVPGPGQAQNNFLTDSTVSRELNLLRQGGTDVQMGNLLTLPVGGGLLYVQPVYVAASSGTTYPLLQYVLTSFGDGNPIGFGATLEEALDQTFGGDSGAEAGDAGVSGQKEDVTGGETEEPDDEATAEPTEEPTDESTEEPADDSTSGPVLDAQQQLDTALSKADQAMQDSSDAMANNDWEAYGKAQDELQAAIEDAIAAKQELEG</sequence>
<organism evidence="7 8">
    <name type="scientific">Ancrocorticia populi</name>
    <dbReference type="NCBI Taxonomy" id="2175228"/>
    <lineage>
        <taxon>Bacteria</taxon>
        <taxon>Bacillati</taxon>
        <taxon>Actinomycetota</taxon>
        <taxon>Actinomycetes</taxon>
        <taxon>Actinomycetales</taxon>
        <taxon>Actinomycetaceae</taxon>
        <taxon>Ancrocorticia</taxon>
    </lineage>
</organism>
<evidence type="ECO:0000313" key="7">
    <source>
        <dbReference type="EMBL" id="PWF24411.1"/>
    </source>
</evidence>
<feature type="transmembrane region" description="Helical" evidence="5">
    <location>
        <begin position="148"/>
        <end position="170"/>
    </location>
</feature>
<keyword evidence="4 5" id="KW-0472">Membrane</keyword>
<comment type="subcellular location">
    <subcellularLocation>
        <location evidence="5">Cell membrane</location>
        <topology evidence="5">Multi-pass membrane protein</topology>
    </subcellularLocation>
</comment>
<dbReference type="PANTHER" id="PTHR39344:SF1">
    <property type="entry name" value="UPF0182 PROTEIN SLL1060"/>
    <property type="match status" value="1"/>
</dbReference>
<gene>
    <name evidence="7" type="ORF">DD236_11915</name>
</gene>
<feature type="transmembrane region" description="Helical" evidence="5">
    <location>
        <begin position="232"/>
        <end position="253"/>
    </location>
</feature>
<accession>A0A2V1JZU5</accession>
<feature type="compositionally biased region" description="Low complexity" evidence="6">
    <location>
        <begin position="877"/>
        <end position="887"/>
    </location>
</feature>
<name>A0A2V1JZU5_9ACTO</name>
<keyword evidence="8" id="KW-1185">Reference proteome</keyword>
<dbReference type="HAMAP" id="MF_01600">
    <property type="entry name" value="UPF0182"/>
    <property type="match status" value="1"/>
</dbReference>
<dbReference type="EMBL" id="QETB01000008">
    <property type="protein sequence ID" value="PWF24411.1"/>
    <property type="molecule type" value="Genomic_DNA"/>
</dbReference>
<reference evidence="8" key="1">
    <citation type="submission" date="2018-05" db="EMBL/GenBank/DDBJ databases">
        <authorList>
            <person name="Li Y."/>
        </authorList>
    </citation>
    <scope>NUCLEOTIDE SEQUENCE [LARGE SCALE GENOMIC DNA]</scope>
    <source>
        <strain evidence="8">sk1b4</strain>
    </source>
</reference>
<feature type="transmembrane region" description="Helical" evidence="5">
    <location>
        <begin position="190"/>
        <end position="212"/>
    </location>
</feature>
<keyword evidence="1 5" id="KW-1003">Cell membrane</keyword>
<evidence type="ECO:0000256" key="3">
    <source>
        <dbReference type="ARBA" id="ARBA00022989"/>
    </source>
</evidence>
<comment type="caution">
    <text evidence="7">The sequence shown here is derived from an EMBL/GenBank/DDBJ whole genome shotgun (WGS) entry which is preliminary data.</text>
</comment>
<feature type="transmembrane region" description="Helical" evidence="5">
    <location>
        <begin position="260"/>
        <end position="279"/>
    </location>
</feature>
<evidence type="ECO:0000256" key="2">
    <source>
        <dbReference type="ARBA" id="ARBA00022692"/>
    </source>
</evidence>
<dbReference type="Pfam" id="PF03699">
    <property type="entry name" value="UPF0182"/>
    <property type="match status" value="1"/>
</dbReference>
<comment type="similarity">
    <text evidence="5">Belongs to the UPF0182 family.</text>
</comment>
<dbReference type="GO" id="GO:0005576">
    <property type="term" value="C:extracellular region"/>
    <property type="evidence" value="ECO:0007669"/>
    <property type="project" value="TreeGrafter"/>
</dbReference>
<evidence type="ECO:0000256" key="6">
    <source>
        <dbReference type="SAM" id="MobiDB-lite"/>
    </source>
</evidence>
<dbReference type="Proteomes" id="UP000245283">
    <property type="component" value="Unassembled WGS sequence"/>
</dbReference>
<feature type="region of interest" description="Disordered" evidence="6">
    <location>
        <begin position="871"/>
        <end position="961"/>
    </location>
</feature>
<dbReference type="GO" id="GO:0005886">
    <property type="term" value="C:plasma membrane"/>
    <property type="evidence" value="ECO:0007669"/>
    <property type="project" value="UniProtKB-SubCell"/>
</dbReference>
<evidence type="ECO:0000256" key="5">
    <source>
        <dbReference type="HAMAP-Rule" id="MF_01600"/>
    </source>
</evidence>
<evidence type="ECO:0000256" key="1">
    <source>
        <dbReference type="ARBA" id="ARBA00022475"/>
    </source>
</evidence>
<evidence type="ECO:0000313" key="8">
    <source>
        <dbReference type="Proteomes" id="UP000245283"/>
    </source>
</evidence>
<keyword evidence="2 5" id="KW-0812">Transmembrane</keyword>
<evidence type="ECO:0000256" key="4">
    <source>
        <dbReference type="ARBA" id="ARBA00023136"/>
    </source>
</evidence>
<feature type="transmembrane region" description="Helical" evidence="5">
    <location>
        <begin position="42"/>
        <end position="62"/>
    </location>
</feature>
<dbReference type="InterPro" id="IPR005372">
    <property type="entry name" value="UPF0182"/>
</dbReference>
<feature type="transmembrane region" description="Helical" evidence="5">
    <location>
        <begin position="90"/>
        <end position="110"/>
    </location>
</feature>
<feature type="compositionally biased region" description="Acidic residues" evidence="6">
    <location>
        <begin position="896"/>
        <end position="922"/>
    </location>
</feature>
<dbReference type="OrthoDB" id="9763654at2"/>
<protein>
    <recommendedName>
        <fullName evidence="5">UPF0182 protein DD236_11915</fullName>
    </recommendedName>
</protein>
<dbReference type="PANTHER" id="PTHR39344">
    <property type="entry name" value="UPF0182 PROTEIN SLL1060"/>
    <property type="match status" value="1"/>
</dbReference>
<dbReference type="AlphaFoldDB" id="A0A2V1JZU5"/>